<keyword evidence="2" id="KW-0413">Isomerase</keyword>
<name>A0A6J4SI53_9ACTN</name>
<feature type="non-terminal residue" evidence="2">
    <location>
        <position position="1"/>
    </location>
</feature>
<feature type="region of interest" description="Disordered" evidence="1">
    <location>
        <begin position="1"/>
        <end position="105"/>
    </location>
</feature>
<dbReference type="EMBL" id="CADCVS010000216">
    <property type="protein sequence ID" value="CAA9494705.1"/>
    <property type="molecule type" value="Genomic_DNA"/>
</dbReference>
<dbReference type="GO" id="GO:0003978">
    <property type="term" value="F:UDP-glucose 4-epimerase activity"/>
    <property type="evidence" value="ECO:0007669"/>
    <property type="project" value="UniProtKB-EC"/>
</dbReference>
<dbReference type="EC" id="5.1.3.2" evidence="2"/>
<proteinExistence type="predicted"/>
<feature type="compositionally biased region" description="Basic and acidic residues" evidence="1">
    <location>
        <begin position="70"/>
        <end position="80"/>
    </location>
</feature>
<feature type="non-terminal residue" evidence="2">
    <location>
        <position position="322"/>
    </location>
</feature>
<feature type="compositionally biased region" description="Basic residues" evidence="1">
    <location>
        <begin position="1"/>
        <end position="36"/>
    </location>
</feature>
<feature type="region of interest" description="Disordered" evidence="1">
    <location>
        <begin position="150"/>
        <end position="322"/>
    </location>
</feature>
<feature type="compositionally biased region" description="Basic and acidic residues" evidence="1">
    <location>
        <begin position="175"/>
        <end position="188"/>
    </location>
</feature>
<reference evidence="2" key="1">
    <citation type="submission" date="2020-02" db="EMBL/GenBank/DDBJ databases">
        <authorList>
            <person name="Meier V. D."/>
        </authorList>
    </citation>
    <scope>NUCLEOTIDE SEQUENCE</scope>
    <source>
        <strain evidence="2">AVDCRST_MAG30</strain>
    </source>
</reference>
<feature type="compositionally biased region" description="Pro residues" evidence="1">
    <location>
        <begin position="273"/>
        <end position="283"/>
    </location>
</feature>
<protein>
    <submittedName>
        <fullName evidence="2">UDP-glucose 4-epimerase</fullName>
        <ecNumber evidence="2">5.1.3.2</ecNumber>
    </submittedName>
</protein>
<accession>A0A6J4SI53</accession>
<organism evidence="2">
    <name type="scientific">uncultured Solirubrobacteraceae bacterium</name>
    <dbReference type="NCBI Taxonomy" id="1162706"/>
    <lineage>
        <taxon>Bacteria</taxon>
        <taxon>Bacillati</taxon>
        <taxon>Actinomycetota</taxon>
        <taxon>Thermoleophilia</taxon>
        <taxon>Solirubrobacterales</taxon>
        <taxon>Solirubrobacteraceae</taxon>
        <taxon>environmental samples</taxon>
    </lineage>
</organism>
<evidence type="ECO:0000256" key="1">
    <source>
        <dbReference type="SAM" id="MobiDB-lite"/>
    </source>
</evidence>
<evidence type="ECO:0000313" key="2">
    <source>
        <dbReference type="EMBL" id="CAA9494705.1"/>
    </source>
</evidence>
<feature type="compositionally biased region" description="Basic residues" evidence="1">
    <location>
        <begin position="196"/>
        <end position="229"/>
    </location>
</feature>
<dbReference type="AlphaFoldDB" id="A0A6J4SI53"/>
<feature type="compositionally biased region" description="Basic residues" evidence="1">
    <location>
        <begin position="150"/>
        <end position="162"/>
    </location>
</feature>
<feature type="compositionally biased region" description="Basic residues" evidence="1">
    <location>
        <begin position="260"/>
        <end position="269"/>
    </location>
</feature>
<sequence length="322" mass="36119">APRPRHRRCRHHRRRGRPPPARRPRVRGPRLRPARRARVDARGLRGPHGRPAPARGGAQGDRGLHARHPPGGDRRRDRELPQAPPHAHRGQQRPVQRGGAGGARRVGRALHLRELLDGVRARRAVPDARGPPARLPRPRVGVRVLQAHGRGLHARGARRARPAVHDLPPLQRLRPGRDADGRAGDRPRRPGPHPQVLHRPHAAGDLRRRHPDPHAHPRRRHRRRDRGRHRFAEGAQRGLQHLGVRRAHRRGDRRDLLARRRERPGRLRARAPPVLPGRRPPPVALGREGGEAAGLEGADRRRGGHRRDRALAASTGRGDAGM</sequence>
<gene>
    <name evidence="2" type="ORF">AVDCRST_MAG30-1587</name>
</gene>